<name>A0A5N6KQG5_9ROSI</name>
<gene>
    <name evidence="1" type="ORF">FH972_021638</name>
</gene>
<dbReference type="AlphaFoldDB" id="A0A5N6KQG5"/>
<dbReference type="PANTHER" id="PTHR37015">
    <property type="entry name" value="REVERSE TRANSCRIPTASE DOMAIN-CONTAINING PROTEIN"/>
    <property type="match status" value="1"/>
</dbReference>
<evidence type="ECO:0000313" key="2">
    <source>
        <dbReference type="Proteomes" id="UP000327013"/>
    </source>
</evidence>
<accession>A0A5N6KQG5</accession>
<dbReference type="EMBL" id="VIBQ01000009">
    <property type="protein sequence ID" value="KAB8337339.1"/>
    <property type="molecule type" value="Genomic_DNA"/>
</dbReference>
<evidence type="ECO:0000313" key="1">
    <source>
        <dbReference type="EMBL" id="KAB8337339.1"/>
    </source>
</evidence>
<organism evidence="1 2">
    <name type="scientific">Carpinus fangiana</name>
    <dbReference type="NCBI Taxonomy" id="176857"/>
    <lineage>
        <taxon>Eukaryota</taxon>
        <taxon>Viridiplantae</taxon>
        <taxon>Streptophyta</taxon>
        <taxon>Embryophyta</taxon>
        <taxon>Tracheophyta</taxon>
        <taxon>Spermatophyta</taxon>
        <taxon>Magnoliopsida</taxon>
        <taxon>eudicotyledons</taxon>
        <taxon>Gunneridae</taxon>
        <taxon>Pentapetalae</taxon>
        <taxon>rosids</taxon>
        <taxon>fabids</taxon>
        <taxon>Fagales</taxon>
        <taxon>Betulaceae</taxon>
        <taxon>Carpinus</taxon>
    </lineage>
</organism>
<dbReference type="OrthoDB" id="74545at2759"/>
<dbReference type="PANTHER" id="PTHR37015:SF2">
    <property type="entry name" value="REVERSE TRANSCRIPTASE DOMAIN-CONTAINING PROTEIN"/>
    <property type="match status" value="1"/>
</dbReference>
<comment type="caution">
    <text evidence="1">The sequence shown here is derived from an EMBL/GenBank/DDBJ whole genome shotgun (WGS) entry which is preliminary data.</text>
</comment>
<evidence type="ECO:0008006" key="3">
    <source>
        <dbReference type="Google" id="ProtNLM"/>
    </source>
</evidence>
<dbReference type="Proteomes" id="UP000327013">
    <property type="component" value="Unassembled WGS sequence"/>
</dbReference>
<keyword evidence="2" id="KW-1185">Reference proteome</keyword>
<protein>
    <recommendedName>
        <fullName evidence="3">Reverse transcriptase domain-containing protein</fullName>
    </recommendedName>
</protein>
<reference evidence="1 2" key="1">
    <citation type="submission" date="2019-06" db="EMBL/GenBank/DDBJ databases">
        <title>A chromosomal-level reference genome of Carpinus fangiana (Coryloideae, Betulaceae).</title>
        <authorList>
            <person name="Yang X."/>
            <person name="Wang Z."/>
            <person name="Zhang L."/>
            <person name="Hao G."/>
            <person name="Liu J."/>
            <person name="Yang Y."/>
        </authorList>
    </citation>
    <scope>NUCLEOTIDE SEQUENCE [LARGE SCALE GENOMIC DNA]</scope>
    <source>
        <strain evidence="1">Cfa_2016G</strain>
        <tissue evidence="1">Leaf</tissue>
    </source>
</reference>
<proteinExistence type="predicted"/>
<sequence>MDTTGSLFSQTLQDITNTKLDELAKKRERFESKRATLLNEKEEDDDSPISTLAKLANGVKSCFQLSLSDGHVVRGSSNNPRLEIDLRNLDRFLQQARYDPSISSKVMEQWRQSLLRHVDIQSLKFSYAALYGQLTTEWLQSKQVPQDIQMEDFELVSSSKRLESRSKWEETVFKDAQVDESAIVQLIEDIFDISSPGLKMLPKALDDLRISISSFQYTLASPGNFSASTLKWTIDSLTTSDLLTDEKRAVLKDFANNPVIINEIADVLNMRMTALSSWSWGDEVRLEERRQLNGSYHIYMHEDLLQAIFLQYVGIKWSVFWKRALNTFRRTAWKSPQVSSPNCHQHQDYALGMSHNGLSVRNIKEKLYHRYCFVSRLMSTEIQQVQTAQGEEEAQAEICTASMVQQAPSSHQPPQSSRRTLQAFSSQKNAIRREEELLSEPMSPMEAKQKILHILSTEIMAKTRLQGDFSCFRSQFDNLYPSLPHATILCVLKFFGVGHEWLDFFLRFLQAPLRFTDDSSPPRHRKRGTPGSHVLSEVFAEVTLFILDFKVNRETDGGILWRSHDDIWFWSSEYDQCVKTWRSIESFANIMGLSLNEARTGSARMTPDDTSLTEKHLPLGQVRWGMLLLNPETHQFEIDQKMVHKHIHELSRQLQDNSGSVFAWIQAWNTYATTFFTSNFGKPANCFGRQHVDQVLSTLERIQRDIFSTSAGSTSAGSGVDSKRSGSVVAYLKHTIEQRFHVENIPDGYFYLPVELGGLEVQNPFVGLLQIRDSVPAHPENLLDKFLKTELEQYNFTKEQFKYRQAAPNNKQTSMTSENTFMPFEEYILYRDEMHTLGQVYSQLLDHPSDENLDFDPNGQVKIALNSLGNQSNLRGILSNFYSMEPYWKWVAQLYGPEIIDHFGGFNIVDAGLLPIGMVSLFRSGRVKWRD</sequence>